<organism evidence="5 6">
    <name type="scientific">Plutella xylostella</name>
    <name type="common">Diamondback moth</name>
    <name type="synonym">Plutella maculipennis</name>
    <dbReference type="NCBI Taxonomy" id="51655"/>
    <lineage>
        <taxon>Eukaryota</taxon>
        <taxon>Metazoa</taxon>
        <taxon>Ecdysozoa</taxon>
        <taxon>Arthropoda</taxon>
        <taxon>Hexapoda</taxon>
        <taxon>Insecta</taxon>
        <taxon>Pterygota</taxon>
        <taxon>Neoptera</taxon>
        <taxon>Endopterygota</taxon>
        <taxon>Lepidoptera</taxon>
        <taxon>Glossata</taxon>
        <taxon>Ditrysia</taxon>
        <taxon>Yponomeutoidea</taxon>
        <taxon>Plutellidae</taxon>
        <taxon>Plutella</taxon>
    </lineage>
</organism>
<dbReference type="InterPro" id="IPR011010">
    <property type="entry name" value="DNA_brk_join_enz"/>
</dbReference>
<keyword evidence="2" id="KW-0233">DNA recombination</keyword>
<proteinExistence type="predicted"/>
<comment type="caution">
    <text evidence="5">The sequence shown here is derived from an EMBL/GenBank/DDBJ whole genome shotgun (WGS) entry which is preliminary data.</text>
</comment>
<dbReference type="PROSITE" id="PS51900">
    <property type="entry name" value="CB"/>
    <property type="match status" value="1"/>
</dbReference>
<dbReference type="PANTHER" id="PTHR35617">
    <property type="entry name" value="PHAGE_INTEGRASE DOMAIN-CONTAINING PROTEIN"/>
    <property type="match status" value="1"/>
</dbReference>
<dbReference type="PANTHER" id="PTHR35617:SF3">
    <property type="entry name" value="CORE-BINDING (CB) DOMAIN-CONTAINING PROTEIN"/>
    <property type="match status" value="1"/>
</dbReference>
<dbReference type="InterPro" id="IPR044068">
    <property type="entry name" value="CB"/>
</dbReference>
<accession>A0ABQ7R3Y7</accession>
<dbReference type="Proteomes" id="UP000823941">
    <property type="component" value="Chromosome 3"/>
</dbReference>
<feature type="domain" description="Core-binding (CB)" evidence="4">
    <location>
        <begin position="379"/>
        <end position="467"/>
    </location>
</feature>
<evidence type="ECO:0000256" key="1">
    <source>
        <dbReference type="ARBA" id="ARBA00023125"/>
    </source>
</evidence>
<keyword evidence="1" id="KW-0238">DNA-binding</keyword>
<gene>
    <name evidence="5" type="ORF">JYU34_001456</name>
</gene>
<dbReference type="InterPro" id="IPR010998">
    <property type="entry name" value="Integrase_recombinase_N"/>
</dbReference>
<evidence type="ECO:0000313" key="6">
    <source>
        <dbReference type="Proteomes" id="UP000823941"/>
    </source>
</evidence>
<evidence type="ECO:0000256" key="3">
    <source>
        <dbReference type="SAM" id="MobiDB-lite"/>
    </source>
</evidence>
<evidence type="ECO:0000256" key="2">
    <source>
        <dbReference type="ARBA" id="ARBA00023172"/>
    </source>
</evidence>
<dbReference type="Gene3D" id="1.10.443.10">
    <property type="entry name" value="Intergrase catalytic core"/>
    <property type="match status" value="1"/>
</dbReference>
<protein>
    <recommendedName>
        <fullName evidence="4">Core-binding (CB) domain-containing protein</fullName>
    </recommendedName>
</protein>
<reference evidence="5 6" key="1">
    <citation type="submission" date="2021-06" db="EMBL/GenBank/DDBJ databases">
        <title>A haploid diamondback moth (Plutella xylostella L.) genome assembly resolves 31 chromosomes and identifies a diamide resistance mutation.</title>
        <authorList>
            <person name="Ward C.M."/>
            <person name="Perry K.D."/>
            <person name="Baker G."/>
            <person name="Powis K."/>
            <person name="Heckel D.G."/>
            <person name="Baxter S.W."/>
        </authorList>
    </citation>
    <scope>NUCLEOTIDE SEQUENCE [LARGE SCALE GENOMIC DNA]</scope>
    <source>
        <strain evidence="5 6">LV</strain>
        <tissue evidence="5">Single pupa</tissue>
    </source>
</reference>
<evidence type="ECO:0000313" key="5">
    <source>
        <dbReference type="EMBL" id="KAG7312017.1"/>
    </source>
</evidence>
<keyword evidence="6" id="KW-1185">Reference proteome</keyword>
<name>A0ABQ7R3Y7_PLUXY</name>
<dbReference type="InterPro" id="IPR013762">
    <property type="entry name" value="Integrase-like_cat_sf"/>
</dbReference>
<feature type="region of interest" description="Disordered" evidence="3">
    <location>
        <begin position="313"/>
        <end position="375"/>
    </location>
</feature>
<evidence type="ECO:0000259" key="4">
    <source>
        <dbReference type="PROSITE" id="PS51900"/>
    </source>
</evidence>
<sequence length="704" mass="78483">MSNNRIPWNNMGLQAQPKVTSCSEVCQAISNDNKLIHKQKGHYQGLGTSDRPDELCQLHCPTRQAKLPTATAIIDRLEKKVSGSYKNVAGRGCSTGTTMVANSPQGSISGSPPISHSLCCDRRLRCSVGSANKQSECNRNMVVAGKGTPLQSKGVTCHFKNFRRSMSEPSFRISAFTMRQQNSCILLEKRRRYQVAGSTGNNVQDIHVIGQSSDNIDCLPHSRGFQCRGRSPISISQEARVASAPSSYNSDFRQMGNPSHRLVCLPPDTSSSQILFPGLSRSASGVSRCDDTTMELRAGVGIPPAIFDAQSVTTPEHVSRDVPHCSPQMGTSILETRSKKPSHSSTVDHHEPEKRSSRRLNRPPTTESDRNDAGGVEMWGWQEHLVGWTKEQKDLLLKSWRPSTIRTYKPVWTRWVNWARENKISTNKPSGSDLSRFLADLHQKEGLSYSTILTHKSVVSTFCDPQAINRLSDHPMVKRILKSIALAKPNVPKPPVWDIDKVINHLATLDPKTDNLYEISKCTATMLLLCSGRRVHDLTLLRVDSNHCIDSQDSIVLWPVFGSKTDTVDYRQSGWKLKVNTNNRSLCPVHWVRRLIIIGQQRRSAAESSHLFLSICGKAKPATRCIIARWVKNILKESGIEATAGSFRSAVASKSWLENAPIEEILTRGNWRSENTFKRFYCRQIMNVNNVNNTVSNLFNAVVP</sequence>
<dbReference type="EMBL" id="JAHIBW010000003">
    <property type="protein sequence ID" value="KAG7312017.1"/>
    <property type="molecule type" value="Genomic_DNA"/>
</dbReference>
<dbReference type="SUPFAM" id="SSF56349">
    <property type="entry name" value="DNA breaking-rejoining enzymes"/>
    <property type="match status" value="1"/>
</dbReference>
<dbReference type="Gene3D" id="1.10.150.130">
    <property type="match status" value="1"/>
</dbReference>
<feature type="compositionally biased region" description="Basic and acidic residues" evidence="3">
    <location>
        <begin position="346"/>
        <end position="355"/>
    </location>
</feature>